<dbReference type="PROSITE" id="PS50893">
    <property type="entry name" value="ABC_TRANSPORTER_2"/>
    <property type="match status" value="2"/>
</dbReference>
<dbReference type="PANTHER" id="PTHR43038:SF3">
    <property type="entry name" value="ABC TRANSPORTER G FAMILY MEMBER 20 ISOFORM X1"/>
    <property type="match status" value="1"/>
</dbReference>
<dbReference type="CDD" id="cd03230">
    <property type="entry name" value="ABC_DR_subfamily_A"/>
    <property type="match status" value="1"/>
</dbReference>
<evidence type="ECO:0000313" key="5">
    <source>
        <dbReference type="Proteomes" id="UP000321172"/>
    </source>
</evidence>
<feature type="domain" description="ABC transporter" evidence="3">
    <location>
        <begin position="7"/>
        <end position="240"/>
    </location>
</feature>
<keyword evidence="1" id="KW-0547">Nucleotide-binding</keyword>
<reference evidence="4 5" key="1">
    <citation type="journal article" date="2013" name="J. Microbiol. Biotechnol.">
        <title>Novosphingobium ginsenosidimutans sp. nov., with the ability to convert ginsenoside.</title>
        <authorList>
            <person name="Kim J.K."/>
            <person name="He D."/>
            <person name="Liu Q.M."/>
            <person name="Park H.Y."/>
            <person name="Jung M.S."/>
            <person name="Yoon M.H."/>
            <person name="Kim S.C."/>
            <person name="Im W.T."/>
        </authorList>
    </citation>
    <scope>NUCLEOTIDE SEQUENCE [LARGE SCALE GENOMIC DNA]</scope>
    <source>
        <strain evidence="4 5">FW-6</strain>
    </source>
</reference>
<sequence length="574" mass="60765">MAEAPLLRLEGVTKRFKGARRGAPPVEALRGVSLCLAPGRRLGLVGPDAGGKTTLMRIFAGLVTADGGTVELLGGPPDQLDRSQVGYMPQGGALYAELTVRQNLELYARLRGVEPQDSPERMEHLYRLTGLAQFQDRPAGKLSGGMRQKLAMACAVVAAPRLMLLDEPSVGVDPVSRQEIWQLAMDLSGPGTSLVWTTNILEDAARCDEIVLLHEGEIRYHGPPDGLAEGARGRCYSRHLPDGVRRQALQDLLLDPAVVSGRIEGGELHALTRHAAAPAGGGWKAVAARPDEGFAAMLDDGVPLQPSALAEAFPLRLDQPDQPAIAAIGLTRRYGDFVAAQDISFSVRPGEIFGLLGPNGAGKSTTFRMLCGLATPSAGRGTVAGRDLSVASAEARQALGYMPQKFSLYGDLTVAANLKFVAGAYGLTGSAQASAIERVVSALGLEPYLDSASGLLPLGVKQRLALGAAVLHTPPVLFLDEPTSGVDPLVRREFWHHINAIAARGTAVLVTTHFMDEAENCDRVLVINRSQTIAQGTPDELRRSILGGEAASSLEAAFFSLIDTQRRALAEVAA</sequence>
<evidence type="ECO:0000313" key="4">
    <source>
        <dbReference type="EMBL" id="QEA16917.1"/>
    </source>
</evidence>
<dbReference type="Gene3D" id="3.40.50.300">
    <property type="entry name" value="P-loop containing nucleotide triphosphate hydrolases"/>
    <property type="match status" value="2"/>
</dbReference>
<dbReference type="Proteomes" id="UP000321172">
    <property type="component" value="Chromosome"/>
</dbReference>
<dbReference type="InterPro" id="IPR017871">
    <property type="entry name" value="ABC_transporter-like_CS"/>
</dbReference>
<proteinExistence type="predicted"/>
<dbReference type="OrthoDB" id="9805029at2"/>
<evidence type="ECO:0000256" key="2">
    <source>
        <dbReference type="ARBA" id="ARBA00022840"/>
    </source>
</evidence>
<dbReference type="SMART" id="SM00382">
    <property type="entry name" value="AAA"/>
    <property type="match status" value="2"/>
</dbReference>
<name>A0A5B8S8E8_9SPHN</name>
<protein>
    <submittedName>
        <fullName evidence="4">ABC transporter ATP-binding protein</fullName>
    </submittedName>
</protein>
<dbReference type="PROSITE" id="PS00211">
    <property type="entry name" value="ABC_TRANSPORTER_1"/>
    <property type="match status" value="1"/>
</dbReference>
<dbReference type="GO" id="GO:0005524">
    <property type="term" value="F:ATP binding"/>
    <property type="evidence" value="ECO:0007669"/>
    <property type="project" value="UniProtKB-KW"/>
</dbReference>
<dbReference type="InterPro" id="IPR003439">
    <property type="entry name" value="ABC_transporter-like_ATP-bd"/>
</dbReference>
<dbReference type="InterPro" id="IPR027417">
    <property type="entry name" value="P-loop_NTPase"/>
</dbReference>
<dbReference type="RefSeq" id="WP_147090996.1">
    <property type="nucleotide sequence ID" value="NZ_BAABJD010000002.1"/>
</dbReference>
<dbReference type="AlphaFoldDB" id="A0A5B8S8E8"/>
<dbReference type="InterPro" id="IPR003593">
    <property type="entry name" value="AAA+_ATPase"/>
</dbReference>
<keyword evidence="2 4" id="KW-0067">ATP-binding</keyword>
<accession>A0A5B8S8E8</accession>
<organism evidence="4 5">
    <name type="scientific">Novosphingobium ginsenosidimutans</name>
    <dbReference type="NCBI Taxonomy" id="1176536"/>
    <lineage>
        <taxon>Bacteria</taxon>
        <taxon>Pseudomonadati</taxon>
        <taxon>Pseudomonadota</taxon>
        <taxon>Alphaproteobacteria</taxon>
        <taxon>Sphingomonadales</taxon>
        <taxon>Sphingomonadaceae</taxon>
        <taxon>Novosphingobium</taxon>
    </lineage>
</organism>
<dbReference type="Pfam" id="PF00005">
    <property type="entry name" value="ABC_tran"/>
    <property type="match status" value="2"/>
</dbReference>
<keyword evidence="5" id="KW-1185">Reference proteome</keyword>
<feature type="domain" description="ABC transporter" evidence="3">
    <location>
        <begin position="325"/>
        <end position="554"/>
    </location>
</feature>
<dbReference type="PANTHER" id="PTHR43038">
    <property type="entry name" value="ATP-BINDING CASSETTE, SUB-FAMILY H, MEMBER 1"/>
    <property type="match status" value="1"/>
</dbReference>
<evidence type="ECO:0000256" key="1">
    <source>
        <dbReference type="ARBA" id="ARBA00022741"/>
    </source>
</evidence>
<gene>
    <name evidence="4" type="ORF">FRF71_12700</name>
</gene>
<dbReference type="KEGG" id="ngf:FRF71_12700"/>
<dbReference type="SUPFAM" id="SSF52540">
    <property type="entry name" value="P-loop containing nucleoside triphosphate hydrolases"/>
    <property type="match status" value="2"/>
</dbReference>
<dbReference type="EMBL" id="CP042345">
    <property type="protein sequence ID" value="QEA16917.1"/>
    <property type="molecule type" value="Genomic_DNA"/>
</dbReference>
<dbReference type="GO" id="GO:0016887">
    <property type="term" value="F:ATP hydrolysis activity"/>
    <property type="evidence" value="ECO:0007669"/>
    <property type="project" value="InterPro"/>
</dbReference>
<evidence type="ECO:0000259" key="3">
    <source>
        <dbReference type="PROSITE" id="PS50893"/>
    </source>
</evidence>